<keyword evidence="2" id="KW-1185">Reference proteome</keyword>
<proteinExistence type="predicted"/>
<reference evidence="2" key="1">
    <citation type="journal article" date="2016" name="Genome Biol. Evol.">
        <title>Comparative 'omics' of the Fusarium fujikuroi species complex highlights differences in genetic potential and metabolite synthesis.</title>
        <authorList>
            <person name="Niehaus E.-M."/>
            <person name="Muensterkoetter M."/>
            <person name="Proctor R.H."/>
            <person name="Brown D.W."/>
            <person name="Sharon A."/>
            <person name="Idan Y."/>
            <person name="Oren-Young L."/>
            <person name="Sieber C.M."/>
            <person name="Novak O."/>
            <person name="Pencik A."/>
            <person name="Tarkowska D."/>
            <person name="Hromadova K."/>
            <person name="Freeman S."/>
            <person name="Maymon M."/>
            <person name="Elazar M."/>
            <person name="Youssef S.A."/>
            <person name="El-Shabrawy E.S.M."/>
            <person name="Shalaby A.B.A."/>
            <person name="Houterman P."/>
            <person name="Brock N.L."/>
            <person name="Burkhardt I."/>
            <person name="Tsavkelova E.A."/>
            <person name="Dickschat J.S."/>
            <person name="Galuszka P."/>
            <person name="Gueldener U."/>
            <person name="Tudzynski B."/>
        </authorList>
    </citation>
    <scope>NUCLEOTIDE SEQUENCE [LARGE SCALE GENOMIC DNA]</scope>
    <source>
        <strain evidence="2">ET1</strain>
    </source>
</reference>
<dbReference type="RefSeq" id="XP_031079942.1">
    <property type="nucleotide sequence ID" value="XM_031229735.1"/>
</dbReference>
<evidence type="ECO:0000313" key="2">
    <source>
        <dbReference type="Proteomes" id="UP000183971"/>
    </source>
</evidence>
<gene>
    <name evidence="1" type="ORF">FPRO_04246</name>
</gene>
<protein>
    <submittedName>
        <fullName evidence="1">Uncharacterized protein</fullName>
    </submittedName>
</protein>
<evidence type="ECO:0000313" key="1">
    <source>
        <dbReference type="EMBL" id="CZR39349.1"/>
    </source>
</evidence>
<dbReference type="VEuPathDB" id="FungiDB:FPRO_04246"/>
<name>A0A1L7VFB1_FUSPR</name>
<dbReference type="Proteomes" id="UP000183971">
    <property type="component" value="Unassembled WGS sequence"/>
</dbReference>
<dbReference type="GeneID" id="42049130"/>
<organism evidence="1 2">
    <name type="scientific">Fusarium proliferatum (strain ET1)</name>
    <name type="common">Orchid endophyte fungus</name>
    <dbReference type="NCBI Taxonomy" id="1227346"/>
    <lineage>
        <taxon>Eukaryota</taxon>
        <taxon>Fungi</taxon>
        <taxon>Dikarya</taxon>
        <taxon>Ascomycota</taxon>
        <taxon>Pezizomycotina</taxon>
        <taxon>Sordariomycetes</taxon>
        <taxon>Hypocreomycetidae</taxon>
        <taxon>Hypocreales</taxon>
        <taxon>Nectriaceae</taxon>
        <taxon>Fusarium</taxon>
        <taxon>Fusarium fujikuroi species complex</taxon>
    </lineage>
</organism>
<comment type="caution">
    <text evidence="1">The sequence shown here is derived from an EMBL/GenBank/DDBJ whole genome shotgun (WGS) entry which is preliminary data.</text>
</comment>
<accession>A0A1L7VFB1</accession>
<sequence>MEKRGSGILILSQLMVSVFISQRRHELSYMHVDRSMMIWLKRRYGGNGNTIQC</sequence>
<dbReference type="AlphaFoldDB" id="A0A1L7VFB1"/>
<dbReference type="EMBL" id="FJOF01000004">
    <property type="protein sequence ID" value="CZR39349.1"/>
    <property type="molecule type" value="Genomic_DNA"/>
</dbReference>